<evidence type="ECO:0000313" key="2">
    <source>
        <dbReference type="Proteomes" id="UP000192342"/>
    </source>
</evidence>
<gene>
    <name evidence="1" type="ORF">ATO7_06685</name>
</gene>
<dbReference type="CDD" id="cd16329">
    <property type="entry name" value="LolA_like"/>
    <property type="match status" value="1"/>
</dbReference>
<sequence length="444" mass="51083">MAAGLLLVSAASQAKVSPEEAAKLGVSGTELTPVGAIRAGDGEHVPEWTPYTPHGDKMIREATWVEHRYKDEQPLFVVTKANMAQYADMLSEGHKQLLQRYDSYKIKVYPSHRDAAWPKDIYEATIKNATTAHLEGGDPDKIRETTLGFPFPIPTTGAHPWWNHRLKWRGNDAVRYNNQAIVQGDGSFQLTKIVEEVKFKYANLNEPGSMNGPDDIFLWYLSETKAPPRMAGQLLLAWEHADYRSAWLYNPGLRRIRRAPSVGYDNPYEGTDGQQFYDQVDMVNGKLDRFTWKLLGRKPMITPYNSAAINSKALKYEDILQGLHINQDVARYEIHRMWVVEANNRPEVRHTFKKRTIYFDEDTWTATMIDNYDHRDEFYKFQEGHLVCLPTILSCSTVPEIIYDLQSRVYFATAMINEDKPNDFTVSFEEKHFEPNKVARRATR</sequence>
<comment type="caution">
    <text evidence="1">The sequence shown here is derived from an EMBL/GenBank/DDBJ whole genome shotgun (WGS) entry which is preliminary data.</text>
</comment>
<dbReference type="OrthoDB" id="7053337at2"/>
<dbReference type="STRING" id="1317117.ATO7_06685"/>
<evidence type="ECO:0000313" key="1">
    <source>
        <dbReference type="EMBL" id="ORE89546.1"/>
    </source>
</evidence>
<dbReference type="EMBL" id="AQQV01000001">
    <property type="protein sequence ID" value="ORE89546.1"/>
    <property type="molecule type" value="Genomic_DNA"/>
</dbReference>
<proteinExistence type="predicted"/>
<dbReference type="Gene3D" id="2.50.20.10">
    <property type="entry name" value="Lipoprotein localisation LolA/LolB/LppX"/>
    <property type="match status" value="1"/>
</dbReference>
<name>A0A1Y1SIS1_9GAMM</name>
<keyword evidence="2" id="KW-1185">Reference proteome</keyword>
<accession>A0A1Y1SIS1</accession>
<dbReference type="Pfam" id="PF07044">
    <property type="entry name" value="DUF1329"/>
    <property type="match status" value="1"/>
</dbReference>
<evidence type="ECO:0008006" key="3">
    <source>
        <dbReference type="Google" id="ProtNLM"/>
    </source>
</evidence>
<dbReference type="Proteomes" id="UP000192342">
    <property type="component" value="Unassembled WGS sequence"/>
</dbReference>
<dbReference type="InterPro" id="IPR010752">
    <property type="entry name" value="DUF1329"/>
</dbReference>
<protein>
    <recommendedName>
        <fullName evidence="3">Outer membrane lipoprotein-sorting protein</fullName>
    </recommendedName>
</protein>
<dbReference type="AlphaFoldDB" id="A0A1Y1SIS1"/>
<reference evidence="1 2" key="1">
    <citation type="submission" date="2013-04" db="EMBL/GenBank/DDBJ databases">
        <title>Oceanococcus atlanticus 22II-S10r2 Genome Sequencing.</title>
        <authorList>
            <person name="Lai Q."/>
            <person name="Li G."/>
            <person name="Shao Z."/>
        </authorList>
    </citation>
    <scope>NUCLEOTIDE SEQUENCE [LARGE SCALE GENOMIC DNA]</scope>
    <source>
        <strain evidence="1 2">22II-S10r2</strain>
    </source>
</reference>
<organism evidence="1 2">
    <name type="scientific">Oceanococcus atlanticus</name>
    <dbReference type="NCBI Taxonomy" id="1317117"/>
    <lineage>
        <taxon>Bacteria</taxon>
        <taxon>Pseudomonadati</taxon>
        <taxon>Pseudomonadota</taxon>
        <taxon>Gammaproteobacteria</taxon>
        <taxon>Chromatiales</taxon>
        <taxon>Oceanococcaceae</taxon>
        <taxon>Oceanococcus</taxon>
    </lineage>
</organism>